<proteinExistence type="predicted"/>
<protein>
    <recommendedName>
        <fullName evidence="1">Mce/MlaD domain-containing protein</fullName>
    </recommendedName>
</protein>
<gene>
    <name evidence="2" type="primary">ycf22</name>
</gene>
<name>A0A2Z2KSC2_9FLOR</name>
<sequence>MRKIFILIFGTCFFYFMYVFKLKEIKYSFFIEFDNANGIVIGTPIKMRGMQVGSIKNMQLKQNCILVLAEIYSHNTIITKDSIIETTQTGLLNDSVIDIIPLNVFADYLNISPVSFSCDSSKIVCNNSYVLGDRGLNYDDLVRSTTRISQRFDDPGFFYLFHLFLKSSIEVAEGVSIFCKDFIYSLRLTTLNKF</sequence>
<feature type="domain" description="Mce/MlaD" evidence="1">
    <location>
        <begin position="27"/>
        <end position="101"/>
    </location>
</feature>
<geneLocation type="plastid" evidence="2"/>
<accession>A0A2Z2KSC2</accession>
<dbReference type="GO" id="GO:0009706">
    <property type="term" value="C:chloroplast inner membrane"/>
    <property type="evidence" value="ECO:0007669"/>
    <property type="project" value="TreeGrafter"/>
</dbReference>
<dbReference type="AlphaFoldDB" id="A0A2Z2KSC2"/>
<dbReference type="PANTHER" id="PTHR34675:SF1">
    <property type="entry name" value="PROTEIN TRIGALACTOSYLDIACYLGLYCEROL 2, CHLOROPLASTIC"/>
    <property type="match status" value="1"/>
</dbReference>
<dbReference type="Pfam" id="PF02470">
    <property type="entry name" value="MlaD"/>
    <property type="match status" value="1"/>
</dbReference>
<dbReference type="EMBL" id="KY212106">
    <property type="protein sequence ID" value="ASB29798.1"/>
    <property type="molecule type" value="Genomic_DNA"/>
</dbReference>
<dbReference type="GO" id="GO:0005319">
    <property type="term" value="F:lipid transporter activity"/>
    <property type="evidence" value="ECO:0007669"/>
    <property type="project" value="TreeGrafter"/>
</dbReference>
<reference evidence="2" key="1">
    <citation type="submission" date="2016-11" db="EMBL/GenBank/DDBJ databases">
        <title>Complete organellar and ribosomal genomic analysis of the lectotype specimen of the reef forming species Porolithon onkodes (Heydrich) Foslie.</title>
        <authorList>
            <person name="Hughey J.R."/>
            <person name="Gabrielson P.W."/>
        </authorList>
    </citation>
    <scope>NUCLEOTIDE SEQUENCE</scope>
</reference>
<dbReference type="PANTHER" id="PTHR34675">
    <property type="entry name" value="PROTEIN TRIGALACTOSYLDIACYLGLYCEROL 2, CHLOROPLASTIC"/>
    <property type="match status" value="1"/>
</dbReference>
<dbReference type="InterPro" id="IPR003399">
    <property type="entry name" value="Mce/MlaD"/>
</dbReference>
<keyword evidence="2" id="KW-0934">Plastid</keyword>
<evidence type="ECO:0000313" key="2">
    <source>
        <dbReference type="EMBL" id="ASB29798.1"/>
    </source>
</evidence>
<dbReference type="InterPro" id="IPR039342">
    <property type="entry name" value="TGD2-like"/>
</dbReference>
<dbReference type="GO" id="GO:0005543">
    <property type="term" value="F:phospholipid binding"/>
    <property type="evidence" value="ECO:0007669"/>
    <property type="project" value="TreeGrafter"/>
</dbReference>
<dbReference type="RefSeq" id="YP_009502197.1">
    <property type="nucleotide sequence ID" value="NC_038144.1"/>
</dbReference>
<organism evidence="2">
    <name type="scientific">Porolithon onkodes</name>
    <dbReference type="NCBI Taxonomy" id="231751"/>
    <lineage>
        <taxon>Eukaryota</taxon>
        <taxon>Rhodophyta</taxon>
        <taxon>Florideophyceae</taxon>
        <taxon>Corallinophycidae</taxon>
        <taxon>Corallinales</taxon>
        <taxon>Porolithaceae</taxon>
        <taxon>Porolithon</taxon>
    </lineage>
</organism>
<dbReference type="GeneID" id="37507726"/>
<evidence type="ECO:0000259" key="1">
    <source>
        <dbReference type="Pfam" id="PF02470"/>
    </source>
</evidence>